<dbReference type="InterPro" id="IPR000192">
    <property type="entry name" value="Aminotrans_V_dom"/>
</dbReference>
<dbReference type="Proteomes" id="UP000246104">
    <property type="component" value="Unassembled WGS sequence"/>
</dbReference>
<dbReference type="AlphaFoldDB" id="A0A317JNZ7"/>
<dbReference type="GO" id="GO:0006534">
    <property type="term" value="P:cysteine metabolic process"/>
    <property type="evidence" value="ECO:0007669"/>
    <property type="project" value="UniProtKB-UniRule"/>
</dbReference>
<evidence type="ECO:0000313" key="11">
    <source>
        <dbReference type="Proteomes" id="UP000246104"/>
    </source>
</evidence>
<comment type="caution">
    <text evidence="10">The sequence shown here is derived from an EMBL/GenBank/DDBJ whole genome shotgun (WGS) entry which is preliminary data.</text>
</comment>
<keyword evidence="5 8" id="KW-0663">Pyridoxal phosphate</keyword>
<evidence type="ECO:0000313" key="10">
    <source>
        <dbReference type="EMBL" id="PWU23481.1"/>
    </source>
</evidence>
<protein>
    <recommendedName>
        <fullName evidence="3 8">Cysteine desulfurase</fullName>
        <ecNumber evidence="3 8">2.8.1.7</ecNumber>
    </recommendedName>
</protein>
<dbReference type="PROSITE" id="PS00595">
    <property type="entry name" value="AA_TRANSFER_CLASS_5"/>
    <property type="match status" value="1"/>
</dbReference>
<sequence>MFDPHMLQQDFPILSTPLKSGKKLIYLDNAATSQKPQVVIDAITQYYKRDNANVHRGIHELGDRSTRSWHEARKTIATFFGATPEELVMTRNTTEGLNMVAYSYGEACVREGDLILTTVMDHHSNQVPWQELARRKKARLEMIPVTREGMLDLEWLERKVKVEGEKVKIVAFPHVSNTLGTLNPVEKIVRLVRAFTKAVIALDAAQSAPHLLINFDRLGVDFMAVSAHKMLGPMGIGALFIRQSLLENVSPWLFGGGMIGEVTKERATFADDLEDRFTAGTPDVAGAVGWAAACEYLSKLDMKKVEQHDKELVNYTLEKLQAIPEVEIVGPVERVKRYEVRGKRCGSVAFLYKGVHAHDVAQVLDSEGVAVRSGHHCTMPLHAAFGWAATTRVSFNVYTSKEDIDVFVRALGKVKEVFEK</sequence>
<evidence type="ECO:0000256" key="7">
    <source>
        <dbReference type="RuleBase" id="RU004504"/>
    </source>
</evidence>
<evidence type="ECO:0000256" key="3">
    <source>
        <dbReference type="ARBA" id="ARBA00012239"/>
    </source>
</evidence>
<dbReference type="Gene3D" id="3.40.640.10">
    <property type="entry name" value="Type I PLP-dependent aspartate aminotransferase-like (Major domain)"/>
    <property type="match status" value="1"/>
</dbReference>
<dbReference type="CDD" id="cd06453">
    <property type="entry name" value="SufS_like"/>
    <property type="match status" value="1"/>
</dbReference>
<dbReference type="InterPro" id="IPR015422">
    <property type="entry name" value="PyrdxlP-dep_Trfase_small"/>
</dbReference>
<dbReference type="Pfam" id="PF00266">
    <property type="entry name" value="Aminotran_5"/>
    <property type="match status" value="1"/>
</dbReference>
<organism evidence="10 11">
    <name type="scientific">Candidatus Cerribacteria bacterium 'Amazon FNV 2010 28 9'</name>
    <dbReference type="NCBI Taxonomy" id="2081795"/>
    <lineage>
        <taxon>Bacteria</taxon>
        <taxon>Candidatus Cerribacteria</taxon>
    </lineage>
</organism>
<comment type="function">
    <text evidence="8">Catalyzes the removal of elemental sulfur and selenium atoms from L-cysteine, L-cystine, L-selenocysteine, and L-selenocystine to produce L-alanine.</text>
</comment>
<dbReference type="InterPro" id="IPR016454">
    <property type="entry name" value="Cysteine_dSase"/>
</dbReference>
<evidence type="ECO:0000259" key="9">
    <source>
        <dbReference type="Pfam" id="PF00266"/>
    </source>
</evidence>
<dbReference type="Gene3D" id="3.90.1150.10">
    <property type="entry name" value="Aspartate Aminotransferase, domain 1"/>
    <property type="match status" value="1"/>
</dbReference>
<dbReference type="PANTHER" id="PTHR43586:SF8">
    <property type="entry name" value="CYSTEINE DESULFURASE 1, CHLOROPLASTIC"/>
    <property type="match status" value="1"/>
</dbReference>
<name>A0A317JNZ7_9BACT</name>
<comment type="similarity">
    <text evidence="2 8">Belongs to the class-V pyridoxal-phosphate-dependent aminotransferase family. Csd subfamily.</text>
</comment>
<dbReference type="PIRSF" id="PIRSF005572">
    <property type="entry name" value="NifS"/>
    <property type="match status" value="1"/>
</dbReference>
<dbReference type="InterPro" id="IPR015421">
    <property type="entry name" value="PyrdxlP-dep_Trfase_major"/>
</dbReference>
<dbReference type="InterPro" id="IPR020578">
    <property type="entry name" value="Aminotrans_V_PyrdxlP_BS"/>
</dbReference>
<evidence type="ECO:0000256" key="1">
    <source>
        <dbReference type="ARBA" id="ARBA00001933"/>
    </source>
</evidence>
<dbReference type="GO" id="GO:0030170">
    <property type="term" value="F:pyridoxal phosphate binding"/>
    <property type="evidence" value="ECO:0007669"/>
    <property type="project" value="UniProtKB-UniRule"/>
</dbReference>
<dbReference type="PANTHER" id="PTHR43586">
    <property type="entry name" value="CYSTEINE DESULFURASE"/>
    <property type="match status" value="1"/>
</dbReference>
<reference evidence="10 11" key="1">
    <citation type="submission" date="2018-02" db="EMBL/GenBank/DDBJ databases">
        <title>Genomic Reconstructions from Amazon Rainforest and Pasture Soil Reveal Novel Insights into the Physiology of Candidate Phyla in Tropical Sites.</title>
        <authorList>
            <person name="Kroeger M.E."/>
            <person name="Delmont T."/>
            <person name="Eren A.M."/>
            <person name="Guo J."/>
            <person name="Meyer K.M."/>
            <person name="Khan K."/>
            <person name="Rodrigues J.L.M."/>
            <person name="Bohannan B.J.M."/>
            <person name="Tringe S."/>
            <person name="Borges C.D."/>
            <person name="Tiedje J."/>
            <person name="Tsai S.M."/>
            <person name="Nusslein K."/>
        </authorList>
    </citation>
    <scope>NUCLEOTIDE SEQUENCE [LARGE SCALE GENOMIC DNA]</scope>
    <source>
        <strain evidence="10">Amazon FNV 2010 28 9</strain>
    </source>
</reference>
<gene>
    <name evidence="10" type="ORF">C5B42_02910</name>
</gene>
<feature type="domain" description="Aminotransferase class V" evidence="9">
    <location>
        <begin position="25"/>
        <end position="407"/>
    </location>
</feature>
<evidence type="ECO:0000256" key="4">
    <source>
        <dbReference type="ARBA" id="ARBA00022679"/>
    </source>
</evidence>
<evidence type="ECO:0000256" key="6">
    <source>
        <dbReference type="ARBA" id="ARBA00050776"/>
    </source>
</evidence>
<evidence type="ECO:0000256" key="8">
    <source>
        <dbReference type="RuleBase" id="RU004506"/>
    </source>
</evidence>
<dbReference type="EMBL" id="PSRQ01000032">
    <property type="protein sequence ID" value="PWU23481.1"/>
    <property type="molecule type" value="Genomic_DNA"/>
</dbReference>
<dbReference type="InterPro" id="IPR015424">
    <property type="entry name" value="PyrdxlP-dep_Trfase"/>
</dbReference>
<comment type="cofactor">
    <cofactor evidence="1 7">
        <name>pyridoxal 5'-phosphate</name>
        <dbReference type="ChEBI" id="CHEBI:597326"/>
    </cofactor>
</comment>
<proteinExistence type="inferred from homology"/>
<keyword evidence="4 8" id="KW-0808">Transferase</keyword>
<dbReference type="InterPro" id="IPR010970">
    <property type="entry name" value="Cys_dSase_SufS"/>
</dbReference>
<dbReference type="NCBIfam" id="TIGR01979">
    <property type="entry name" value="sufS"/>
    <property type="match status" value="1"/>
</dbReference>
<dbReference type="EC" id="2.8.1.7" evidence="3 8"/>
<dbReference type="SUPFAM" id="SSF53383">
    <property type="entry name" value="PLP-dependent transferases"/>
    <property type="match status" value="1"/>
</dbReference>
<dbReference type="GO" id="GO:0031071">
    <property type="term" value="F:cysteine desulfurase activity"/>
    <property type="evidence" value="ECO:0007669"/>
    <property type="project" value="UniProtKB-UniRule"/>
</dbReference>
<comment type="catalytic activity">
    <reaction evidence="6 8">
        <text>(sulfur carrier)-H + L-cysteine = (sulfur carrier)-SH + L-alanine</text>
        <dbReference type="Rhea" id="RHEA:43892"/>
        <dbReference type="Rhea" id="RHEA-COMP:14737"/>
        <dbReference type="Rhea" id="RHEA-COMP:14739"/>
        <dbReference type="ChEBI" id="CHEBI:29917"/>
        <dbReference type="ChEBI" id="CHEBI:35235"/>
        <dbReference type="ChEBI" id="CHEBI:57972"/>
        <dbReference type="ChEBI" id="CHEBI:64428"/>
        <dbReference type="EC" id="2.8.1.7"/>
    </reaction>
</comment>
<evidence type="ECO:0000256" key="2">
    <source>
        <dbReference type="ARBA" id="ARBA00010447"/>
    </source>
</evidence>
<accession>A0A317JNZ7</accession>
<evidence type="ECO:0000256" key="5">
    <source>
        <dbReference type="ARBA" id="ARBA00022898"/>
    </source>
</evidence>